<keyword evidence="3" id="KW-1185">Reference proteome</keyword>
<reference evidence="2" key="2">
    <citation type="submission" date="2013-04" db="UniProtKB">
        <authorList>
            <consortium name="EnsemblPlants"/>
        </authorList>
    </citation>
    <scope>IDENTIFICATION</scope>
</reference>
<evidence type="ECO:0000256" key="1">
    <source>
        <dbReference type="SAM" id="MobiDB-lite"/>
    </source>
</evidence>
<protein>
    <submittedName>
        <fullName evidence="2">Uncharacterized protein</fullName>
    </submittedName>
</protein>
<feature type="region of interest" description="Disordered" evidence="1">
    <location>
        <begin position="1"/>
        <end position="62"/>
    </location>
</feature>
<evidence type="ECO:0000313" key="3">
    <source>
        <dbReference type="Proteomes" id="UP000006038"/>
    </source>
</evidence>
<reference evidence="2" key="1">
    <citation type="journal article" date="2013" name="Nat. Commun.">
        <title>Whole-genome sequencing of Oryza brachyantha reveals mechanisms underlying Oryza genome evolution.</title>
        <authorList>
            <person name="Chen J."/>
            <person name="Huang Q."/>
            <person name="Gao D."/>
            <person name="Wang J."/>
            <person name="Lang Y."/>
            <person name="Liu T."/>
            <person name="Li B."/>
            <person name="Bai Z."/>
            <person name="Luis Goicoechea J."/>
            <person name="Liang C."/>
            <person name="Chen C."/>
            <person name="Zhang W."/>
            <person name="Sun S."/>
            <person name="Liao Y."/>
            <person name="Zhang X."/>
            <person name="Yang L."/>
            <person name="Song C."/>
            <person name="Wang M."/>
            <person name="Shi J."/>
            <person name="Liu G."/>
            <person name="Liu J."/>
            <person name="Zhou H."/>
            <person name="Zhou W."/>
            <person name="Yu Q."/>
            <person name="An N."/>
            <person name="Chen Y."/>
            <person name="Cai Q."/>
            <person name="Wang B."/>
            <person name="Liu B."/>
            <person name="Min J."/>
            <person name="Huang Y."/>
            <person name="Wu H."/>
            <person name="Li Z."/>
            <person name="Zhang Y."/>
            <person name="Yin Y."/>
            <person name="Song W."/>
            <person name="Jiang J."/>
            <person name="Jackson S.A."/>
            <person name="Wing R.A."/>
            <person name="Wang J."/>
            <person name="Chen M."/>
        </authorList>
    </citation>
    <scope>NUCLEOTIDE SEQUENCE [LARGE SCALE GENOMIC DNA]</scope>
    <source>
        <strain evidence="2">cv. IRGC 101232</strain>
    </source>
</reference>
<dbReference type="Gramene" id="OB01G48520.1">
    <property type="protein sequence ID" value="OB01G48520.1"/>
    <property type="gene ID" value="OB01G48520"/>
</dbReference>
<dbReference type="Proteomes" id="UP000006038">
    <property type="component" value="Chromosome 1"/>
</dbReference>
<proteinExistence type="predicted"/>
<sequence length="62" mass="7319">MPNITSRSSELRRNLHRRHRISNPPLSFRGRIPQRTEGVRGRMDRRRRVLQGRGRGNPIIHG</sequence>
<name>J3L6J6_ORYBR</name>
<accession>J3L6J6</accession>
<organism evidence="2">
    <name type="scientific">Oryza brachyantha</name>
    <name type="common">malo sina</name>
    <dbReference type="NCBI Taxonomy" id="4533"/>
    <lineage>
        <taxon>Eukaryota</taxon>
        <taxon>Viridiplantae</taxon>
        <taxon>Streptophyta</taxon>
        <taxon>Embryophyta</taxon>
        <taxon>Tracheophyta</taxon>
        <taxon>Spermatophyta</taxon>
        <taxon>Magnoliopsida</taxon>
        <taxon>Liliopsida</taxon>
        <taxon>Poales</taxon>
        <taxon>Poaceae</taxon>
        <taxon>BOP clade</taxon>
        <taxon>Oryzoideae</taxon>
        <taxon>Oryzeae</taxon>
        <taxon>Oryzinae</taxon>
        <taxon>Oryza</taxon>
    </lineage>
</organism>
<dbReference type="AlphaFoldDB" id="J3L6J6"/>
<evidence type="ECO:0000313" key="2">
    <source>
        <dbReference type="EnsemblPlants" id="OB01G48520.1"/>
    </source>
</evidence>
<dbReference type="HOGENOM" id="CLU_2910952_0_0_1"/>
<dbReference type="EnsemblPlants" id="OB01G48520.1">
    <property type="protein sequence ID" value="OB01G48520.1"/>
    <property type="gene ID" value="OB01G48520"/>
</dbReference>